<proteinExistence type="predicted"/>
<comment type="caution">
    <text evidence="2">The sequence shown here is derived from an EMBL/GenBank/DDBJ whole genome shotgun (WGS) entry which is preliminary data.</text>
</comment>
<evidence type="ECO:0000256" key="1">
    <source>
        <dbReference type="SAM" id="Phobius"/>
    </source>
</evidence>
<feature type="transmembrane region" description="Helical" evidence="1">
    <location>
        <begin position="43"/>
        <end position="62"/>
    </location>
</feature>
<dbReference type="EMBL" id="JAHRIO010072605">
    <property type="protein sequence ID" value="MEQ2182605.1"/>
    <property type="molecule type" value="Genomic_DNA"/>
</dbReference>
<accession>A0ABV0PGM9</accession>
<evidence type="ECO:0000313" key="3">
    <source>
        <dbReference type="Proteomes" id="UP001476798"/>
    </source>
</evidence>
<evidence type="ECO:0008006" key="4">
    <source>
        <dbReference type="Google" id="ProtNLM"/>
    </source>
</evidence>
<keyword evidence="1" id="KW-1133">Transmembrane helix</keyword>
<keyword evidence="1" id="KW-0812">Transmembrane</keyword>
<reference evidence="2 3" key="1">
    <citation type="submission" date="2021-06" db="EMBL/GenBank/DDBJ databases">
        <authorList>
            <person name="Palmer J.M."/>
        </authorList>
    </citation>
    <scope>NUCLEOTIDE SEQUENCE [LARGE SCALE GENOMIC DNA]</scope>
    <source>
        <strain evidence="2 3">GA_2019</strain>
        <tissue evidence="2">Muscle</tissue>
    </source>
</reference>
<protein>
    <recommendedName>
        <fullName evidence="4">ATP synthase F0 subunit 8</fullName>
    </recommendedName>
</protein>
<sequence>MMMDPGVWMMMNGIMMKKKLCDDVNVVYSSGQEPQIWLGQSDIMLACIIVLSVFFMYFWLMLKCGIYSLRQKEFTNRSLDLVPGGSIEEKMDRYLMVRSRSHYAASSSNQFFFCDKLT</sequence>
<organism evidence="2 3">
    <name type="scientific">Goodea atripinnis</name>
    <dbReference type="NCBI Taxonomy" id="208336"/>
    <lineage>
        <taxon>Eukaryota</taxon>
        <taxon>Metazoa</taxon>
        <taxon>Chordata</taxon>
        <taxon>Craniata</taxon>
        <taxon>Vertebrata</taxon>
        <taxon>Euteleostomi</taxon>
        <taxon>Actinopterygii</taxon>
        <taxon>Neopterygii</taxon>
        <taxon>Teleostei</taxon>
        <taxon>Neoteleostei</taxon>
        <taxon>Acanthomorphata</taxon>
        <taxon>Ovalentaria</taxon>
        <taxon>Atherinomorphae</taxon>
        <taxon>Cyprinodontiformes</taxon>
        <taxon>Goodeidae</taxon>
        <taxon>Goodea</taxon>
    </lineage>
</organism>
<keyword evidence="1" id="KW-0472">Membrane</keyword>
<name>A0ABV0PGM9_9TELE</name>
<keyword evidence="3" id="KW-1185">Reference proteome</keyword>
<dbReference type="Proteomes" id="UP001476798">
    <property type="component" value="Unassembled WGS sequence"/>
</dbReference>
<evidence type="ECO:0000313" key="2">
    <source>
        <dbReference type="EMBL" id="MEQ2182605.1"/>
    </source>
</evidence>
<gene>
    <name evidence="2" type="ORF">GOODEAATRI_024060</name>
</gene>